<dbReference type="GO" id="GO:0009103">
    <property type="term" value="P:lipopolysaccharide biosynthetic process"/>
    <property type="evidence" value="ECO:0007669"/>
    <property type="project" value="TreeGrafter"/>
</dbReference>
<dbReference type="InterPro" id="IPR013216">
    <property type="entry name" value="Methyltransf_11"/>
</dbReference>
<dbReference type="CDD" id="cd03809">
    <property type="entry name" value="GT4_MtfB-like"/>
    <property type="match status" value="1"/>
</dbReference>
<name>Q113C3_TRIEI</name>
<dbReference type="EMBL" id="CP000393">
    <property type="protein sequence ID" value="ABG51401.1"/>
    <property type="molecule type" value="Genomic_DNA"/>
</dbReference>
<dbReference type="Pfam" id="PF13578">
    <property type="entry name" value="Methyltransf_24"/>
    <property type="match status" value="1"/>
</dbReference>
<dbReference type="InterPro" id="IPR029044">
    <property type="entry name" value="Nucleotide-diphossugar_trans"/>
</dbReference>
<dbReference type="Pfam" id="PF08241">
    <property type="entry name" value="Methyltransf_11"/>
    <property type="match status" value="1"/>
</dbReference>
<dbReference type="PANTHER" id="PTHR46401">
    <property type="entry name" value="GLYCOSYLTRANSFERASE WBBK-RELATED"/>
    <property type="match status" value="1"/>
</dbReference>
<dbReference type="GO" id="GO:0016757">
    <property type="term" value="F:glycosyltransferase activity"/>
    <property type="evidence" value="ECO:0007669"/>
    <property type="project" value="TreeGrafter"/>
</dbReference>
<dbReference type="PANTHER" id="PTHR46401:SF2">
    <property type="entry name" value="GLYCOSYLTRANSFERASE WBBK-RELATED"/>
    <property type="match status" value="1"/>
</dbReference>
<dbReference type="eggNOG" id="COG2230">
    <property type="taxonomic scope" value="Bacteria"/>
</dbReference>
<dbReference type="eggNOG" id="COG4122">
    <property type="taxonomic scope" value="Bacteria"/>
</dbReference>
<dbReference type="RefSeq" id="WP_011611771.1">
    <property type="nucleotide sequence ID" value="NC_008312.1"/>
</dbReference>
<dbReference type="SUPFAM" id="SSF53448">
    <property type="entry name" value="Nucleotide-diphospho-sugar transferases"/>
    <property type="match status" value="1"/>
</dbReference>
<dbReference type="HOGENOM" id="CLU_238842_0_0_3"/>
<evidence type="ECO:0000259" key="2">
    <source>
        <dbReference type="Pfam" id="PF08241"/>
    </source>
</evidence>
<evidence type="ECO:0000313" key="3">
    <source>
        <dbReference type="EMBL" id="ABG51401.1"/>
    </source>
</evidence>
<dbReference type="GO" id="GO:0008757">
    <property type="term" value="F:S-adenosylmethionine-dependent methyltransferase activity"/>
    <property type="evidence" value="ECO:0007669"/>
    <property type="project" value="InterPro"/>
</dbReference>
<dbReference type="Gene3D" id="3.40.50.150">
    <property type="entry name" value="Vaccinia Virus protein VP39"/>
    <property type="match status" value="3"/>
</dbReference>
<protein>
    <submittedName>
        <fullName evidence="3">Glycosyl transferase, group 1</fullName>
    </submittedName>
</protein>
<gene>
    <name evidence="3" type="ordered locus">Tery_2168</name>
</gene>
<evidence type="ECO:0000256" key="1">
    <source>
        <dbReference type="ARBA" id="ARBA00022679"/>
    </source>
</evidence>
<dbReference type="STRING" id="203124.Tery_2168"/>
<organism evidence="3">
    <name type="scientific">Trichodesmium erythraeum (strain IMS101)</name>
    <dbReference type="NCBI Taxonomy" id="203124"/>
    <lineage>
        <taxon>Bacteria</taxon>
        <taxon>Bacillati</taxon>
        <taxon>Cyanobacteriota</taxon>
        <taxon>Cyanophyceae</taxon>
        <taxon>Oscillatoriophycideae</taxon>
        <taxon>Oscillatoriales</taxon>
        <taxon>Microcoleaceae</taxon>
        <taxon>Trichodesmium</taxon>
    </lineage>
</organism>
<dbReference type="KEGG" id="ter:Tery_2168"/>
<accession>Q113C3</accession>
<dbReference type="CDD" id="cd02440">
    <property type="entry name" value="AdoMet_MTases"/>
    <property type="match status" value="1"/>
</dbReference>
<proteinExistence type="predicted"/>
<dbReference type="Gene3D" id="3.40.50.2000">
    <property type="entry name" value="Glycogen Phosphorylase B"/>
    <property type="match status" value="2"/>
</dbReference>
<dbReference type="SUPFAM" id="SSF53335">
    <property type="entry name" value="S-adenosyl-L-methionine-dependent methyltransferases"/>
    <property type="match status" value="3"/>
</dbReference>
<feature type="domain" description="Methyltransferase type 11" evidence="2">
    <location>
        <begin position="383"/>
        <end position="437"/>
    </location>
</feature>
<dbReference type="Pfam" id="PF13692">
    <property type="entry name" value="Glyco_trans_1_4"/>
    <property type="match status" value="1"/>
</dbReference>
<reference evidence="3" key="1">
    <citation type="submission" date="2006-06" db="EMBL/GenBank/DDBJ databases">
        <title>Complete sequence of Trichodesmium erythraeum IMS101.</title>
        <authorList>
            <consortium name="US DOE Joint Genome Institute"/>
            <person name="Copeland A."/>
            <person name="Lucas S."/>
            <person name="Lapidus A."/>
            <person name="Barry K."/>
            <person name="Detter J.C."/>
            <person name="Glavina del Rio T."/>
            <person name="Hammon N."/>
            <person name="Israni S."/>
            <person name="Dalin E."/>
            <person name="Tice H."/>
            <person name="Pitluck S."/>
            <person name="Kiss H."/>
            <person name="Munk A.C."/>
            <person name="Brettin T."/>
            <person name="Bruce D."/>
            <person name="Han C."/>
            <person name="Tapia R."/>
            <person name="Gilna P."/>
            <person name="Schmutz J."/>
            <person name="Larimer F."/>
            <person name="Land M."/>
            <person name="Hauser L."/>
            <person name="Kyrpides N."/>
            <person name="Kim E."/>
            <person name="Richardson P."/>
        </authorList>
    </citation>
    <scope>NUCLEOTIDE SEQUENCE [LARGE SCALE GENOMIC DNA]</scope>
    <source>
        <strain evidence="3">IMS101</strain>
    </source>
</reference>
<dbReference type="eggNOG" id="COG0438">
    <property type="taxonomic scope" value="Bacteria"/>
</dbReference>
<dbReference type="SUPFAM" id="SSF53756">
    <property type="entry name" value="UDP-Glycosyltransferase/glycogen phosphorylase"/>
    <property type="match status" value="1"/>
</dbReference>
<dbReference type="CAZy" id="GT4">
    <property type="family name" value="Glycosyltransferase Family 4"/>
</dbReference>
<sequence length="1770" mass="201465">MSEDKVLEELEKAYKLFRQGKFKEAVQLYKELITNNPDLARSGININLAHSIILSTDWSDVSQNLPPGINYPESSGWINSLMTGLPINYDSKPIPWYTYPAIEFIENKIASDFQVFEYGSGQSTLWWAERTLKVISIESNRNWFSDLQEKIPNNVELSLSENEEEYAANINRYQNNYFDVIVIDGINRNRCVELSLSKLKETGFIIFDNTDDYQYDLGVRLLELKGYKRIDFYGMIPGYTYKNCTSVFFKDSKVLDRGGLPSEKESCLGLSCFQVTSPRSKNNCMLKESNIAECQAKFNLSYHVPFARICQDLVGFEGKDVLEVGGSLPPEFVFDYLHVKSWSAIETPDYEESLKEAGGLSHTGTIIPNIKDTSNLGFDNRKLEKYNFFLENIENLPEEYYGKYDLIFSIATFEHIHKLPAALDKMFLALKPGGKLFSMFSPIWSAYDGHYLPKITDQAGKVFNFGNSPIPPWGHLLMKPDELCHYLYQYTDQETAELMVDYVYNSPHINRYFTEDYLEIVKRSKFQSKHIELIFENPIDEKTQESLEQLYPNKREFSNNGILVVLEKNSSEDNMMTEQITMIPAYQSTKQELASKVFDSITSPKVKERVYSVISLLTQDRWLSNDLRNYSSSSAQTQSKWFDLISFLNWCGHNFKPKNYLEVGVRRGRSMAQVLVESPDTNAYGFDMWIPGYAAEDNPGPEFVRSELEKLGIKKQPTLIRGDSHEMLPSFFANSDNPQEFDLINIDGDHTYSGAKMDLDIAFTHLASGGVLVFDDIAHHAHPELGVLWNEYKSKYQDYLFIDDHYATGTGVAFKPPFSKLSQILATLPIHFFTIVLNGQPFIRYHIDIFKQLPFKWHWHIIEGVADLKHDTGWSLQLGGKITDEIHKQGRSKDGTSEYLDELAAKYPENITLYRKPEGEFWDGKREMVNAPLRNIKEECLLWQVDVDEIWTLEQICNSRKLFIKNPEKTAAFYWCWYFVGENLVISSRNCYTQNPKQDWLRTWRFKPGYLWAAHEPPVLVENLPDDQQKNIAAINPFMHAETEKEGLIFQHFAYVTPEQLSFKEQYYGYKNAVSQWQTLQSQTKFPVYLRDYFAWVGDNTMVDSTESLGIVPLVQKDVTGDNWKFLQPEYLQQPVKRERRSPTILIDGVFFQLYSTGIARVWRSVLAEWAKTEFANHIILLDRANTAKVPGIRYRALPAYSYNNTDADKQILQQVCDEEGADLFISTYYTTPISTPSVFMAYDMIPEVLGANFNEPMWREKHHAIGHASSYISISESTARDLVKFFPDITPDDVTVAHCGVAPTFTPATTAEISVFKYKYGISKPYFLLVGAGSNYKNAILFFRAFAQLHSKQGFEIVCTGSGVTLANEYRQYASGSVVHSLILSDEELKVAYSGAIALVYPSLYEGFGMPVAEALACACPVITCANASIPEVVGEAAIYVDGNDVDGLTDALCEVQKPKVRNSLIATGLEQAKKFSWGKMADIMSIALMKATLGHLNLRDINLIIFPDWTQPEETVGWEFQEVIKNLVTHPDRAKMTLLIDNSNIIAEDADLILSSVAMNLLMEEELEVDEGPEIVLVGELSQVQWSALIPQLQGRIKLEHENGEAIAVVDKDLPVYEIQGIERSRSLRLETGRWELFKLSEINFVIFPDWSQPEETVGLELKEVIKNLVTHPDRGKMTLLVDNSNITAEDADLILSSVAMNLLMEEELEVDEGPEIVLVGELSQVQWSALIPQLQGRIKLEHENGEAIASAKASHITALSLNDLANS</sequence>
<keyword evidence="1 3" id="KW-0808">Transferase</keyword>
<dbReference type="InterPro" id="IPR029063">
    <property type="entry name" value="SAM-dependent_MTases_sf"/>
</dbReference>